<evidence type="ECO:0000313" key="1">
    <source>
        <dbReference type="EMBL" id="MBC3909659.1"/>
    </source>
</evidence>
<dbReference type="EMBL" id="JACOFX010000011">
    <property type="protein sequence ID" value="MBC3909659.1"/>
    <property type="molecule type" value="Genomic_DNA"/>
</dbReference>
<protein>
    <submittedName>
        <fullName evidence="1">Uncharacterized protein</fullName>
    </submittedName>
</protein>
<keyword evidence="2" id="KW-1185">Reference proteome</keyword>
<accession>A0ABR6ZDF1</accession>
<sequence>MSSAHPVKAKIALRPFKAPVTKTILISLLRQPGDIIALLGDEIDHVLQPSLHQMSLAELDTRLFPKAADLVADWHSLQKATDLASVWPAFWRMFWMTLPDPDYVLMPAMPQVVAIKKPVATAAHPRAFRGTKYQPPKPA</sequence>
<reference evidence="1 2" key="1">
    <citation type="submission" date="2020-08" db="EMBL/GenBank/DDBJ databases">
        <title>Novel species isolated from subtropical streams in China.</title>
        <authorList>
            <person name="Lu H."/>
        </authorList>
    </citation>
    <scope>NUCLEOTIDE SEQUENCE [LARGE SCALE GENOMIC DNA]</scope>
    <source>
        <strain evidence="1 2">NL8W</strain>
    </source>
</reference>
<proteinExistence type="predicted"/>
<evidence type="ECO:0000313" key="2">
    <source>
        <dbReference type="Proteomes" id="UP000646911"/>
    </source>
</evidence>
<comment type="caution">
    <text evidence="1">The sequence shown here is derived from an EMBL/GenBank/DDBJ whole genome shotgun (WGS) entry which is preliminary data.</text>
</comment>
<organism evidence="1 2">
    <name type="scientific">Undibacterium umbellatum</name>
    <dbReference type="NCBI Taxonomy" id="2762300"/>
    <lineage>
        <taxon>Bacteria</taxon>
        <taxon>Pseudomonadati</taxon>
        <taxon>Pseudomonadota</taxon>
        <taxon>Betaproteobacteria</taxon>
        <taxon>Burkholderiales</taxon>
        <taxon>Oxalobacteraceae</taxon>
        <taxon>Undibacterium</taxon>
    </lineage>
</organism>
<dbReference type="RefSeq" id="WP_186955180.1">
    <property type="nucleotide sequence ID" value="NZ_JACOFX010000011.1"/>
</dbReference>
<dbReference type="Proteomes" id="UP000646911">
    <property type="component" value="Unassembled WGS sequence"/>
</dbReference>
<gene>
    <name evidence="1" type="ORF">H8L47_19010</name>
</gene>
<name>A0ABR6ZDF1_9BURK</name>